<protein>
    <submittedName>
        <fullName evidence="1">Uncharacterized protein</fullName>
    </submittedName>
</protein>
<evidence type="ECO:0000313" key="1">
    <source>
        <dbReference type="EMBL" id="KAI9898401.1"/>
    </source>
</evidence>
<organism evidence="1 2">
    <name type="scientific">Trichothecium roseum</name>
    <dbReference type="NCBI Taxonomy" id="47278"/>
    <lineage>
        <taxon>Eukaryota</taxon>
        <taxon>Fungi</taxon>
        <taxon>Dikarya</taxon>
        <taxon>Ascomycota</taxon>
        <taxon>Pezizomycotina</taxon>
        <taxon>Sordariomycetes</taxon>
        <taxon>Hypocreomycetidae</taxon>
        <taxon>Hypocreales</taxon>
        <taxon>Hypocreales incertae sedis</taxon>
        <taxon>Trichothecium</taxon>
    </lineage>
</organism>
<accession>A0ACC0UW97</accession>
<sequence length="564" mass="61704">MLRRSSSWKRAMTVPPASCLWDPSKALRFGPGPQAQHVSLGAPFLGRLQSTTSMSPGIDSNTSRSASAADLEHAARKFSAPPQTNYAASSRTSRIVKIEDDESGEIVGGASTDIPDGGVVVQVPLPNPSTFHIPPDKLKEAMAKGEGEDGSYWSHLLYQKLGEDGTPQNVKVHYCTSKHTTEQVCQKYFLGEKVLGFDLEWFAWAKAGASVRQNVSLIQIASPSRIGLFHVARFPNDDYVAPTLKKIMEDASVSKVGVWIMGDCTRLKKYLDIDAKGIVELSHLYKVVKHCRNGTPSQINKRLVPLATQVEDVLKLPLYKGDVVRSSDWSKPLNAEQLKYSAADAYAGVQLYLTLDQQRRQLSPVPPLPHHAEKRLPLQAAVKVAKPKAPPKTSTGPDAESQEAKTKAPGAQKEPKAEPAAPANPYKTHTKISSDRDARVLAADALAREHRAKSEATVTPPSALRAYYLWHSNKGLDPDTIAKLLRDPPLQIHTVSSYILNAIAWDNLPYDIMRMTDELLAIVHPNVILSQRYSRIMKECGVPQPEKPPTLGAIPVATLGVDIS</sequence>
<gene>
    <name evidence="1" type="ORF">N3K66_006761</name>
</gene>
<dbReference type="EMBL" id="CM047945">
    <property type="protein sequence ID" value="KAI9898401.1"/>
    <property type="molecule type" value="Genomic_DNA"/>
</dbReference>
<name>A0ACC0UW97_9HYPO</name>
<proteinExistence type="predicted"/>
<dbReference type="Proteomes" id="UP001163324">
    <property type="component" value="Chromosome 6"/>
</dbReference>
<reference evidence="1" key="1">
    <citation type="submission" date="2022-10" db="EMBL/GenBank/DDBJ databases">
        <title>Complete Genome of Trichothecium roseum strain YXFP-22015, a Plant Pathogen Isolated from Citrus.</title>
        <authorList>
            <person name="Wang Y."/>
            <person name="Zhu L."/>
        </authorList>
    </citation>
    <scope>NUCLEOTIDE SEQUENCE</scope>
    <source>
        <strain evidence="1">YXFP-22015</strain>
    </source>
</reference>
<evidence type="ECO:0000313" key="2">
    <source>
        <dbReference type="Proteomes" id="UP001163324"/>
    </source>
</evidence>
<keyword evidence="2" id="KW-1185">Reference proteome</keyword>
<comment type="caution">
    <text evidence="1">The sequence shown here is derived from an EMBL/GenBank/DDBJ whole genome shotgun (WGS) entry which is preliminary data.</text>
</comment>